<comment type="caution">
    <text evidence="1">The sequence shown here is derived from an EMBL/GenBank/DDBJ whole genome shotgun (WGS) entry which is preliminary data.</text>
</comment>
<name>A0ABN7X1K8_GIGMA</name>
<protein>
    <submittedName>
        <fullName evidence="1">17292_t:CDS:1</fullName>
    </submittedName>
</protein>
<keyword evidence="2" id="KW-1185">Reference proteome</keyword>
<sequence length="137" mass="16242">NKELKEKLQHITNLYEDYKSDLEKYYNVIQRTYSILQEAFSSNKIDTRQLTDLYNEIRKVCKGSEVDSNIPSAAHSLDDLVYNSFNDALMESEPKIEEIDAGQSFPSLVRYPRFYEKTYNQEYENTNDTYDQEFLSF</sequence>
<dbReference type="EMBL" id="CAJVQB010080581">
    <property type="protein sequence ID" value="CAG8845697.1"/>
    <property type="molecule type" value="Genomic_DNA"/>
</dbReference>
<reference evidence="1 2" key="1">
    <citation type="submission" date="2021-06" db="EMBL/GenBank/DDBJ databases">
        <authorList>
            <person name="Kallberg Y."/>
            <person name="Tangrot J."/>
            <person name="Rosling A."/>
        </authorList>
    </citation>
    <scope>NUCLEOTIDE SEQUENCE [LARGE SCALE GENOMIC DNA]</scope>
    <source>
        <strain evidence="1 2">120-4 pot B 10/14</strain>
    </source>
</reference>
<evidence type="ECO:0000313" key="1">
    <source>
        <dbReference type="EMBL" id="CAG8845697.1"/>
    </source>
</evidence>
<organism evidence="1 2">
    <name type="scientific">Gigaspora margarita</name>
    <dbReference type="NCBI Taxonomy" id="4874"/>
    <lineage>
        <taxon>Eukaryota</taxon>
        <taxon>Fungi</taxon>
        <taxon>Fungi incertae sedis</taxon>
        <taxon>Mucoromycota</taxon>
        <taxon>Glomeromycotina</taxon>
        <taxon>Glomeromycetes</taxon>
        <taxon>Diversisporales</taxon>
        <taxon>Gigasporaceae</taxon>
        <taxon>Gigaspora</taxon>
    </lineage>
</organism>
<gene>
    <name evidence="1" type="ORF">GMARGA_LOCUS37783</name>
</gene>
<evidence type="ECO:0000313" key="2">
    <source>
        <dbReference type="Proteomes" id="UP000789901"/>
    </source>
</evidence>
<dbReference type="Proteomes" id="UP000789901">
    <property type="component" value="Unassembled WGS sequence"/>
</dbReference>
<proteinExistence type="predicted"/>
<feature type="non-terminal residue" evidence="1">
    <location>
        <position position="1"/>
    </location>
</feature>
<accession>A0ABN7X1K8</accession>